<dbReference type="InterPro" id="IPR000701">
    <property type="entry name" value="SuccDH_FuR_B_TM-su"/>
</dbReference>
<dbReference type="EMBL" id="VJWA01000001">
    <property type="protein sequence ID" value="TRW17644.1"/>
    <property type="molecule type" value="Genomic_DNA"/>
</dbReference>
<feature type="transmembrane region" description="Helical" evidence="16">
    <location>
        <begin position="59"/>
        <end position="79"/>
    </location>
</feature>
<keyword evidence="18" id="KW-1185">Reference proteome</keyword>
<dbReference type="GO" id="GO:0006099">
    <property type="term" value="P:tricarboxylic acid cycle"/>
    <property type="evidence" value="ECO:0007669"/>
    <property type="project" value="UniProtKB-UniPathway"/>
</dbReference>
<dbReference type="OrthoDB" id="9809280at2"/>
<comment type="cofactor">
    <cofactor evidence="1">
        <name>heme</name>
        <dbReference type="ChEBI" id="CHEBI:30413"/>
    </cofactor>
</comment>
<keyword evidence="14" id="KW-0408">Iron</keyword>
<keyword evidence="7" id="KW-0813">Transport</keyword>
<evidence type="ECO:0000256" key="2">
    <source>
        <dbReference type="ARBA" id="ARBA00004050"/>
    </source>
</evidence>
<organism evidence="17 18">
    <name type="scientific">Glacieibacterium frigidum</name>
    <dbReference type="NCBI Taxonomy" id="2593303"/>
    <lineage>
        <taxon>Bacteria</taxon>
        <taxon>Pseudomonadati</taxon>
        <taxon>Pseudomonadota</taxon>
        <taxon>Alphaproteobacteria</taxon>
        <taxon>Sphingomonadales</taxon>
        <taxon>Sphingosinicellaceae</taxon>
        <taxon>Glacieibacterium</taxon>
    </lineage>
</organism>
<dbReference type="NCBIfam" id="TIGR02968">
    <property type="entry name" value="succ_dehyd_anc"/>
    <property type="match status" value="1"/>
</dbReference>
<evidence type="ECO:0000256" key="16">
    <source>
        <dbReference type="SAM" id="Phobius"/>
    </source>
</evidence>
<evidence type="ECO:0000256" key="8">
    <source>
        <dbReference type="ARBA" id="ARBA00022532"/>
    </source>
</evidence>
<dbReference type="Proteomes" id="UP000317894">
    <property type="component" value="Unassembled WGS sequence"/>
</dbReference>
<evidence type="ECO:0000256" key="1">
    <source>
        <dbReference type="ARBA" id="ARBA00001971"/>
    </source>
</evidence>
<comment type="caution">
    <text evidence="17">The sequence shown here is derived from an EMBL/GenBank/DDBJ whole genome shotgun (WGS) entry which is preliminary data.</text>
</comment>
<evidence type="ECO:0000256" key="7">
    <source>
        <dbReference type="ARBA" id="ARBA00022448"/>
    </source>
</evidence>
<reference evidence="17 18" key="1">
    <citation type="submission" date="2019-07" db="EMBL/GenBank/DDBJ databases">
        <title>Novel species isolated from glacier.</title>
        <authorList>
            <person name="Liu Q."/>
            <person name="Xin Y.-H."/>
        </authorList>
    </citation>
    <scope>NUCLEOTIDE SEQUENCE [LARGE SCALE GENOMIC DNA]</scope>
    <source>
        <strain evidence="17 18">LB1R16</strain>
    </source>
</reference>
<evidence type="ECO:0000256" key="5">
    <source>
        <dbReference type="ARBA" id="ARBA00011558"/>
    </source>
</evidence>
<keyword evidence="10 16" id="KW-0812">Transmembrane</keyword>
<dbReference type="Pfam" id="PF01127">
    <property type="entry name" value="Sdh_cyt"/>
    <property type="match status" value="1"/>
</dbReference>
<dbReference type="UniPathway" id="UPA00223"/>
<keyword evidence="11" id="KW-0479">Metal-binding</keyword>
<gene>
    <name evidence="17" type="primary">sdhD</name>
    <name evidence="17" type="ORF">FMM06_05715</name>
</gene>
<evidence type="ECO:0000256" key="9">
    <source>
        <dbReference type="ARBA" id="ARBA00022617"/>
    </source>
</evidence>
<keyword evidence="8" id="KW-0816">Tricarboxylic acid cycle</keyword>
<sequence>MGRATAIGRVRGLGSAKSGTGHWWLQRVTAAGNLILVLWFIVSLVRLPGLQYAAVTEWLRQPVAAVPMLLLITSVFWHFRLGLQVFIEDYLHEEGSKLLALLALNFYALAGAAVGVFCVLKIALGAA</sequence>
<name>A0A552UHE4_9SPHN</name>
<dbReference type="SUPFAM" id="SSF81343">
    <property type="entry name" value="Fumarate reductase respiratory complex transmembrane subunits"/>
    <property type="match status" value="1"/>
</dbReference>
<evidence type="ECO:0000256" key="14">
    <source>
        <dbReference type="ARBA" id="ARBA00023004"/>
    </source>
</evidence>
<evidence type="ECO:0000256" key="11">
    <source>
        <dbReference type="ARBA" id="ARBA00022723"/>
    </source>
</evidence>
<dbReference type="CDD" id="cd03495">
    <property type="entry name" value="SQR_TypeC_SdhD_like"/>
    <property type="match status" value="1"/>
</dbReference>
<keyword evidence="13 16" id="KW-1133">Transmembrane helix</keyword>
<evidence type="ECO:0000256" key="15">
    <source>
        <dbReference type="ARBA" id="ARBA00023136"/>
    </source>
</evidence>
<evidence type="ECO:0000256" key="3">
    <source>
        <dbReference type="ARBA" id="ARBA00004141"/>
    </source>
</evidence>
<comment type="pathway">
    <text evidence="4">Carbohydrate metabolism; tricarboxylic acid cycle.</text>
</comment>
<evidence type="ECO:0000256" key="10">
    <source>
        <dbReference type="ARBA" id="ARBA00022692"/>
    </source>
</evidence>
<dbReference type="GO" id="GO:0016020">
    <property type="term" value="C:membrane"/>
    <property type="evidence" value="ECO:0007669"/>
    <property type="project" value="UniProtKB-SubCell"/>
</dbReference>
<dbReference type="GO" id="GO:0020037">
    <property type="term" value="F:heme binding"/>
    <property type="evidence" value="ECO:0007669"/>
    <property type="project" value="InterPro"/>
</dbReference>
<comment type="subcellular location">
    <subcellularLocation>
        <location evidence="3">Membrane</location>
        <topology evidence="3">Multi-pass membrane protein</topology>
    </subcellularLocation>
</comment>
<dbReference type="GO" id="GO:0046872">
    <property type="term" value="F:metal ion binding"/>
    <property type="evidence" value="ECO:0007669"/>
    <property type="project" value="UniProtKB-KW"/>
</dbReference>
<feature type="transmembrane region" description="Helical" evidence="16">
    <location>
        <begin position="99"/>
        <end position="124"/>
    </location>
</feature>
<accession>A0A552UHE4</accession>
<evidence type="ECO:0000256" key="4">
    <source>
        <dbReference type="ARBA" id="ARBA00005163"/>
    </source>
</evidence>
<dbReference type="InterPro" id="IPR034804">
    <property type="entry name" value="SQR/QFR_C/D"/>
</dbReference>
<comment type="subunit">
    <text evidence="5">Part of an enzyme complex containing four subunits: a flavoprotein, an iron-sulfur protein, plus two membrane-anchoring proteins, SdhC and SdhD.</text>
</comment>
<evidence type="ECO:0000313" key="18">
    <source>
        <dbReference type="Proteomes" id="UP000317894"/>
    </source>
</evidence>
<dbReference type="InterPro" id="IPR014312">
    <property type="entry name" value="Succ_DH_anchor"/>
</dbReference>
<dbReference type="Gene3D" id="1.20.1300.10">
    <property type="entry name" value="Fumarate reductase/succinate dehydrogenase, transmembrane subunit"/>
    <property type="match status" value="1"/>
</dbReference>
<proteinExistence type="predicted"/>
<keyword evidence="12" id="KW-0249">Electron transport</keyword>
<feature type="transmembrane region" description="Helical" evidence="16">
    <location>
        <begin position="24"/>
        <end position="47"/>
    </location>
</feature>
<keyword evidence="15 16" id="KW-0472">Membrane</keyword>
<keyword evidence="9" id="KW-0349">Heme</keyword>
<dbReference type="AlphaFoldDB" id="A0A552UHE4"/>
<protein>
    <recommendedName>
        <fullName evidence="6">Succinate dehydrogenase hydrophobic membrane anchor subunit</fullName>
    </recommendedName>
</protein>
<comment type="function">
    <text evidence="2">Membrane-anchoring subunit of succinate dehydrogenase (SDH).</text>
</comment>
<evidence type="ECO:0000256" key="6">
    <source>
        <dbReference type="ARBA" id="ARBA00019425"/>
    </source>
</evidence>
<dbReference type="RefSeq" id="WP_143555189.1">
    <property type="nucleotide sequence ID" value="NZ_VJWA01000001.1"/>
</dbReference>
<evidence type="ECO:0000313" key="17">
    <source>
        <dbReference type="EMBL" id="TRW17644.1"/>
    </source>
</evidence>
<evidence type="ECO:0000256" key="12">
    <source>
        <dbReference type="ARBA" id="ARBA00022982"/>
    </source>
</evidence>
<evidence type="ECO:0000256" key="13">
    <source>
        <dbReference type="ARBA" id="ARBA00022989"/>
    </source>
</evidence>